<evidence type="ECO:0000313" key="2">
    <source>
        <dbReference type="EMBL" id="KAG0012216.1"/>
    </source>
</evidence>
<feature type="compositionally biased region" description="Polar residues" evidence="1">
    <location>
        <begin position="165"/>
        <end position="184"/>
    </location>
</feature>
<feature type="compositionally biased region" description="Polar residues" evidence="1">
    <location>
        <begin position="575"/>
        <end position="584"/>
    </location>
</feature>
<feature type="region of interest" description="Disordered" evidence="1">
    <location>
        <begin position="147"/>
        <end position="621"/>
    </location>
</feature>
<keyword evidence="3" id="KW-1185">Reference proteome</keyword>
<dbReference type="AlphaFoldDB" id="A0A9P6MSU2"/>
<feature type="compositionally biased region" description="Low complexity" evidence="1">
    <location>
        <begin position="11"/>
        <end position="41"/>
    </location>
</feature>
<proteinExistence type="predicted"/>
<name>A0A9P6MSU2_9FUNG</name>
<feature type="compositionally biased region" description="Basic residues" evidence="1">
    <location>
        <begin position="588"/>
        <end position="600"/>
    </location>
</feature>
<feature type="compositionally biased region" description="Low complexity" evidence="1">
    <location>
        <begin position="471"/>
        <end position="481"/>
    </location>
</feature>
<dbReference type="Proteomes" id="UP000703661">
    <property type="component" value="Unassembled WGS sequence"/>
</dbReference>
<evidence type="ECO:0000313" key="3">
    <source>
        <dbReference type="Proteomes" id="UP000703661"/>
    </source>
</evidence>
<feature type="region of interest" description="Disordered" evidence="1">
    <location>
        <begin position="1"/>
        <end position="101"/>
    </location>
</feature>
<sequence length="621" mass="66685">MNLSQILNPPGSSTTTTGISSRQGRTSSTPPPSHSLSSGTTVLRFDTPLNGSTGGGTSRKHSSSVSVAQLEEQATYTPSTSKTTGGTYQKIKPNEISNGYSTHTFRANAPIQPSKETSTSAASNNTALPSIAPAGGTLCQLVMSHNTPQDMSSSMSAGKKKRRNNASNTSESSPFQDSFQSNPSDQHEATATTATTIPKKKASKKANQATQENESQPLEIRFVMTDKDDQDRQRNQKQALTSTPKDESPSQDSPGEDGANDFQSSPTPDFERNADGNGMILFIPQESSSATSSPSYSHGQSPSQSTTTTPSGAPRNEASLSLPSTPSGHASSGPTFVATGSVSPPLSEPTIRINEPARQSIKGSRPLVAQGDTTSGQLNSSTSRSPVASDSPPSKPIIQKNESSNNFSDDVEQQGAKGRDEHSEDNSRDVEEEDSDEMRQKEEAALTMTSFREMAMLQHHRPNHQAPPTAPAASPYHPSHPQQTSLNSDARRYSNGEYYTTSSYRDYPPSSYHPHSSNASYPTIPSSTSPIPSTGSHPHTSSHSGEYWKNSQGGATPKQDINGYAHHGQDHPQDPQRSAPQSGDNRYHHYSPHPSRSRSPVHHEPQYRGHANDHGYDRINQ</sequence>
<accession>A0A9P6MSU2</accession>
<evidence type="ECO:0000256" key="1">
    <source>
        <dbReference type="SAM" id="MobiDB-lite"/>
    </source>
</evidence>
<gene>
    <name evidence="2" type="ORF">BGZ80_000121</name>
</gene>
<feature type="compositionally biased region" description="Polar residues" evidence="1">
    <location>
        <begin position="371"/>
        <end position="392"/>
    </location>
</feature>
<feature type="compositionally biased region" description="Basic and acidic residues" evidence="1">
    <location>
        <begin position="224"/>
        <end position="234"/>
    </location>
</feature>
<reference evidence="2" key="1">
    <citation type="journal article" date="2020" name="Fungal Divers.">
        <title>Resolving the Mortierellaceae phylogeny through synthesis of multi-gene phylogenetics and phylogenomics.</title>
        <authorList>
            <person name="Vandepol N."/>
            <person name="Liber J."/>
            <person name="Desiro A."/>
            <person name="Na H."/>
            <person name="Kennedy M."/>
            <person name="Barry K."/>
            <person name="Grigoriev I.V."/>
            <person name="Miller A.N."/>
            <person name="O'Donnell K."/>
            <person name="Stajich J.E."/>
            <person name="Bonito G."/>
        </authorList>
    </citation>
    <scope>NUCLEOTIDE SEQUENCE</scope>
    <source>
        <strain evidence="2">NRRL 2769</strain>
    </source>
</reference>
<dbReference type="EMBL" id="JAAAID010001019">
    <property type="protein sequence ID" value="KAG0012216.1"/>
    <property type="molecule type" value="Genomic_DNA"/>
</dbReference>
<feature type="compositionally biased region" description="Polar residues" evidence="1">
    <location>
        <begin position="63"/>
        <end position="87"/>
    </location>
</feature>
<organism evidence="2 3">
    <name type="scientific">Entomortierella chlamydospora</name>
    <dbReference type="NCBI Taxonomy" id="101097"/>
    <lineage>
        <taxon>Eukaryota</taxon>
        <taxon>Fungi</taxon>
        <taxon>Fungi incertae sedis</taxon>
        <taxon>Mucoromycota</taxon>
        <taxon>Mortierellomycotina</taxon>
        <taxon>Mortierellomycetes</taxon>
        <taxon>Mortierellales</taxon>
        <taxon>Mortierellaceae</taxon>
        <taxon>Entomortierella</taxon>
    </lineage>
</organism>
<comment type="caution">
    <text evidence="2">The sequence shown here is derived from an EMBL/GenBank/DDBJ whole genome shotgun (WGS) entry which is preliminary data.</text>
</comment>
<feature type="compositionally biased region" description="Basic and acidic residues" evidence="1">
    <location>
        <begin position="417"/>
        <end position="429"/>
    </location>
</feature>
<feature type="compositionally biased region" description="Polar residues" evidence="1">
    <location>
        <begin position="318"/>
        <end position="344"/>
    </location>
</feature>
<feature type="compositionally biased region" description="Basic and acidic residues" evidence="1">
    <location>
        <begin position="601"/>
        <end position="621"/>
    </location>
</feature>
<protein>
    <submittedName>
        <fullName evidence="2">Uncharacterized protein</fullName>
    </submittedName>
</protein>
<feature type="compositionally biased region" description="Polar residues" evidence="1">
    <location>
        <begin position="147"/>
        <end position="156"/>
    </location>
</feature>
<feature type="compositionally biased region" description="Low complexity" evidence="1">
    <location>
        <begin position="287"/>
        <end position="311"/>
    </location>
</feature>
<feature type="compositionally biased region" description="Low complexity" evidence="1">
    <location>
        <begin position="498"/>
        <end position="545"/>
    </location>
</feature>